<proteinExistence type="predicted"/>
<dbReference type="EMBL" id="JAPFQO010000003">
    <property type="protein sequence ID" value="MCX2739486.1"/>
    <property type="molecule type" value="Genomic_DNA"/>
</dbReference>
<dbReference type="RefSeq" id="WP_266051551.1">
    <property type="nucleotide sequence ID" value="NZ_JAPFQO010000003.1"/>
</dbReference>
<evidence type="ECO:0000313" key="2">
    <source>
        <dbReference type="Proteomes" id="UP001207228"/>
    </source>
</evidence>
<sequence length="74" mass="8475">MGDGKLRLAWEVSIYELDAQNWWNILVDAITGELLEKDNMKVHCQFENNGAGGKFLHDTHSHTTSAPLKEHLWI</sequence>
<comment type="caution">
    <text evidence="1">The sequence shown here is derived from an EMBL/GenBank/DDBJ whole genome shotgun (WGS) entry which is preliminary data.</text>
</comment>
<protein>
    <submittedName>
        <fullName evidence="1">Uncharacterized protein</fullName>
    </submittedName>
</protein>
<name>A0ABT3RD91_9BACT</name>
<dbReference type="Proteomes" id="UP001207228">
    <property type="component" value="Unassembled WGS sequence"/>
</dbReference>
<organism evidence="1 2">
    <name type="scientific">Pontibacter anaerobius</name>
    <dbReference type="NCBI Taxonomy" id="2993940"/>
    <lineage>
        <taxon>Bacteria</taxon>
        <taxon>Pseudomonadati</taxon>
        <taxon>Bacteroidota</taxon>
        <taxon>Cytophagia</taxon>
        <taxon>Cytophagales</taxon>
        <taxon>Hymenobacteraceae</taxon>
        <taxon>Pontibacter</taxon>
    </lineage>
</organism>
<evidence type="ECO:0000313" key="1">
    <source>
        <dbReference type="EMBL" id="MCX2739486.1"/>
    </source>
</evidence>
<gene>
    <name evidence="1" type="ORF">OO017_05970</name>
</gene>
<accession>A0ABT3RD91</accession>
<reference evidence="1 2" key="1">
    <citation type="submission" date="2022-11" db="EMBL/GenBank/DDBJ databases">
        <title>The characterization of three novel Bacteroidetes species and genomic analysis of their roles in tidal elemental geochemical cycles.</title>
        <authorList>
            <person name="Ma K.-J."/>
        </authorList>
    </citation>
    <scope>NUCLEOTIDE SEQUENCE [LARGE SCALE GENOMIC DNA]</scope>
    <source>
        <strain evidence="1 2">M82</strain>
    </source>
</reference>
<keyword evidence="2" id="KW-1185">Reference proteome</keyword>